<dbReference type="EMBL" id="PGXC01000003">
    <property type="protein sequence ID" value="PKK91359.1"/>
    <property type="molecule type" value="Genomic_DNA"/>
</dbReference>
<name>A0A2N1PSN9_9BACT</name>
<evidence type="ECO:0000313" key="1">
    <source>
        <dbReference type="EMBL" id="PKK91359.1"/>
    </source>
</evidence>
<accession>A0A2N1PSN9</accession>
<dbReference type="Proteomes" id="UP000233256">
    <property type="component" value="Unassembled WGS sequence"/>
</dbReference>
<protein>
    <submittedName>
        <fullName evidence="1">Uncharacterized protein</fullName>
    </submittedName>
</protein>
<gene>
    <name evidence="1" type="ORF">CVV64_06215</name>
</gene>
<reference evidence="1 2" key="1">
    <citation type="journal article" date="2017" name="ISME J.">
        <title>Potential for microbial H2 and metal transformations associated with novel bacteria and archaea in deep terrestrial subsurface sediments.</title>
        <authorList>
            <person name="Hernsdorf A.W."/>
            <person name="Amano Y."/>
            <person name="Miyakawa K."/>
            <person name="Ise K."/>
            <person name="Suzuki Y."/>
            <person name="Anantharaman K."/>
            <person name="Probst A."/>
            <person name="Burstein D."/>
            <person name="Thomas B.C."/>
            <person name="Banfield J.F."/>
        </authorList>
    </citation>
    <scope>NUCLEOTIDE SEQUENCE [LARGE SCALE GENOMIC DNA]</scope>
    <source>
        <strain evidence="1">HGW-Wallbacteria-1</strain>
    </source>
</reference>
<organism evidence="1 2">
    <name type="scientific">Candidatus Wallbacteria bacterium HGW-Wallbacteria-1</name>
    <dbReference type="NCBI Taxonomy" id="2013854"/>
    <lineage>
        <taxon>Bacteria</taxon>
        <taxon>Candidatus Walliibacteriota</taxon>
    </lineage>
</organism>
<sequence length="82" mass="9719">MTVFIYRLCFGNEKTDGWSGLKERLVLISALNYYNIFKYIHRVNARIPCDDADGLRKFPDTVKNFIIKQLQGWQTLKMTSWK</sequence>
<comment type="caution">
    <text evidence="1">The sequence shown here is derived from an EMBL/GenBank/DDBJ whole genome shotgun (WGS) entry which is preliminary data.</text>
</comment>
<dbReference type="AlphaFoldDB" id="A0A2N1PSN9"/>
<proteinExistence type="predicted"/>
<evidence type="ECO:0000313" key="2">
    <source>
        <dbReference type="Proteomes" id="UP000233256"/>
    </source>
</evidence>